<keyword evidence="2" id="KW-0238">DNA-binding</keyword>
<proteinExistence type="predicted"/>
<dbReference type="PROSITE" id="PS01124">
    <property type="entry name" value="HTH_ARAC_FAMILY_2"/>
    <property type="match status" value="1"/>
</dbReference>
<evidence type="ECO:0000313" key="6">
    <source>
        <dbReference type="Proteomes" id="UP000635665"/>
    </source>
</evidence>
<comment type="caution">
    <text evidence="5">The sequence shown here is derived from an EMBL/GenBank/DDBJ whole genome shotgun (WGS) entry which is preliminary data.</text>
</comment>
<dbReference type="InterPro" id="IPR018060">
    <property type="entry name" value="HTH_AraC"/>
</dbReference>
<dbReference type="SMART" id="SM00342">
    <property type="entry name" value="HTH_ARAC"/>
    <property type="match status" value="1"/>
</dbReference>
<dbReference type="PANTHER" id="PTHR43280:SF2">
    <property type="entry name" value="HTH-TYPE TRANSCRIPTIONAL REGULATOR EXSA"/>
    <property type="match status" value="1"/>
</dbReference>
<dbReference type="Proteomes" id="UP000635665">
    <property type="component" value="Unassembled WGS sequence"/>
</dbReference>
<dbReference type="SUPFAM" id="SSF46689">
    <property type="entry name" value="Homeodomain-like"/>
    <property type="match status" value="1"/>
</dbReference>
<evidence type="ECO:0000256" key="3">
    <source>
        <dbReference type="ARBA" id="ARBA00023163"/>
    </source>
</evidence>
<organism evidence="5 6">
    <name type="scientific">Salegentibacter maritimus</name>
    <dbReference type="NCBI Taxonomy" id="2794347"/>
    <lineage>
        <taxon>Bacteria</taxon>
        <taxon>Pseudomonadati</taxon>
        <taxon>Bacteroidota</taxon>
        <taxon>Flavobacteriia</taxon>
        <taxon>Flavobacteriales</taxon>
        <taxon>Flavobacteriaceae</taxon>
        <taxon>Salegentibacter</taxon>
    </lineage>
</organism>
<protein>
    <submittedName>
        <fullName evidence="5">Helix-turn-helix transcriptional regulator</fullName>
    </submittedName>
</protein>
<sequence length="188" mass="22005">MKENILHIKNMVCDRCLMSVENTLREQNLNYITINLGRVELENQLSPSQFQDLKDALATNGFEIVSKRTNKIITEIKSLVIKMVYNHKDFQNKKLSEVLSEELNYDYSHLTSLFSKEEGQSIQSFQNKIKVERIKELLEYDELNISEIAYKMDFGSAAYLSTFFKKETGLNPSQYKTRLFDRKPLDDI</sequence>
<evidence type="ECO:0000259" key="4">
    <source>
        <dbReference type="PROSITE" id="PS01124"/>
    </source>
</evidence>
<keyword evidence="1" id="KW-0805">Transcription regulation</keyword>
<dbReference type="Gene3D" id="3.30.70.100">
    <property type="match status" value="1"/>
</dbReference>
<dbReference type="InterPro" id="IPR009057">
    <property type="entry name" value="Homeodomain-like_sf"/>
</dbReference>
<name>A0ABS0TMI4_9FLAO</name>
<dbReference type="SUPFAM" id="SSF55008">
    <property type="entry name" value="HMA, heavy metal-associated domain"/>
    <property type="match status" value="1"/>
</dbReference>
<dbReference type="InterPro" id="IPR036163">
    <property type="entry name" value="HMA_dom_sf"/>
</dbReference>
<dbReference type="EMBL" id="JAEHNY010000014">
    <property type="protein sequence ID" value="MBI6121218.1"/>
    <property type="molecule type" value="Genomic_DNA"/>
</dbReference>
<evidence type="ECO:0000256" key="1">
    <source>
        <dbReference type="ARBA" id="ARBA00023015"/>
    </source>
</evidence>
<keyword evidence="6" id="KW-1185">Reference proteome</keyword>
<evidence type="ECO:0000256" key="2">
    <source>
        <dbReference type="ARBA" id="ARBA00023125"/>
    </source>
</evidence>
<reference evidence="5 6" key="1">
    <citation type="submission" date="2020-12" db="EMBL/GenBank/DDBJ databases">
        <title>Salegentibacter orientalis sp. nov., isolated from costal sediment.</title>
        <authorList>
            <person name="Lian F.-B."/>
        </authorList>
    </citation>
    <scope>NUCLEOTIDE SEQUENCE [LARGE SCALE GENOMIC DNA]</scope>
    <source>
        <strain evidence="5 6">F60176</strain>
    </source>
</reference>
<accession>A0ABS0TMI4</accession>
<dbReference type="Pfam" id="PF12833">
    <property type="entry name" value="HTH_18"/>
    <property type="match status" value="1"/>
</dbReference>
<feature type="domain" description="HTH araC/xylS-type" evidence="4">
    <location>
        <begin position="97"/>
        <end position="178"/>
    </location>
</feature>
<evidence type="ECO:0000313" key="5">
    <source>
        <dbReference type="EMBL" id="MBI6121218.1"/>
    </source>
</evidence>
<keyword evidence="3" id="KW-0804">Transcription</keyword>
<dbReference type="Gene3D" id="1.10.10.60">
    <property type="entry name" value="Homeodomain-like"/>
    <property type="match status" value="1"/>
</dbReference>
<gene>
    <name evidence="5" type="ORF">I6U50_14425</name>
</gene>
<dbReference type="PANTHER" id="PTHR43280">
    <property type="entry name" value="ARAC-FAMILY TRANSCRIPTIONAL REGULATOR"/>
    <property type="match status" value="1"/>
</dbReference>